<dbReference type="GO" id="GO:0003868">
    <property type="term" value="F:4-hydroxyphenylpyruvate dioxygenase activity"/>
    <property type="evidence" value="ECO:0007669"/>
    <property type="project" value="InterPro"/>
</dbReference>
<dbReference type="EMBL" id="AB698638">
    <property type="protein sequence ID" value="BAP59935.1"/>
    <property type="molecule type" value="Genomic_DNA"/>
</dbReference>
<proteinExistence type="inferred from homology"/>
<dbReference type="SUPFAM" id="SSF54593">
    <property type="entry name" value="Glyoxalase/Bleomycin resistance protein/Dihydroxybiphenyl dioxygenase"/>
    <property type="match status" value="1"/>
</dbReference>
<feature type="binding site" evidence="5">
    <location>
        <position position="318"/>
    </location>
    <ligand>
        <name>Fe cation</name>
        <dbReference type="ChEBI" id="CHEBI:24875"/>
    </ligand>
</feature>
<keyword evidence="4 5" id="KW-0408">Iron</keyword>
<evidence type="ECO:0000259" key="6">
    <source>
        <dbReference type="PROSITE" id="PS51819"/>
    </source>
</evidence>
<dbReference type="GO" id="GO:0046872">
    <property type="term" value="F:metal ion binding"/>
    <property type="evidence" value="ECO:0007669"/>
    <property type="project" value="UniProtKB-KW"/>
</dbReference>
<protein>
    <recommendedName>
        <fullName evidence="6">VOC domain-containing protein</fullName>
    </recommendedName>
</protein>
<dbReference type="GO" id="GO:0006572">
    <property type="term" value="P:L-tyrosine catabolic process"/>
    <property type="evidence" value="ECO:0007669"/>
    <property type="project" value="TreeGrafter"/>
</dbReference>
<dbReference type="InterPro" id="IPR005956">
    <property type="entry name" value="4OHPhenylPyrv_dOase"/>
</dbReference>
<dbReference type="GeneID" id="97400591"/>
<dbReference type="InterPro" id="IPR029068">
    <property type="entry name" value="Glyas_Bleomycin-R_OHBP_Dase"/>
</dbReference>
<dbReference type="Gene3D" id="3.10.180.10">
    <property type="entry name" value="2,3-Dihydroxybiphenyl 1,2-Dioxygenase, domain 1"/>
    <property type="match status" value="2"/>
</dbReference>
<dbReference type="PANTHER" id="PTHR11959:SF1">
    <property type="entry name" value="4-HYDROXYPHENYLPYRUVATE DIOXYGENASE"/>
    <property type="match status" value="1"/>
</dbReference>
<keyword evidence="3" id="KW-0677">Repeat</keyword>
<dbReference type="AlphaFoldDB" id="A0A090AV58"/>
<evidence type="ECO:0000313" key="7">
    <source>
        <dbReference type="EMBL" id="BAP59935.1"/>
    </source>
</evidence>
<sequence>MQIHGIDHLEFYVTDLGRSMEVFRDGYGFRAVAATTELADSLTGSRSVLLRHGAARVVVTAATRSDSEVAAFVAEHGDCVRNIALRVDDVAAACDRATAGGAALVAAPLTGGGMTSATVAGVETLRHTFLSGTVEGSLLPGFGALQDEPSAADSIEEIDHVALCLPGGTLASTEDFYGRTLGLRRTFVETIEVGDQIMESLVLQGGTGDSVTFTLVAPDCETGQLVDFLRACGGGGVQHVAFRSDDIVGAVRSTGARGVKFLSTPATYYDELPARLGYSVQDAGVLAGLGILGDRDHWGDLLQIFTRSPFPNRAVFFELIERRNARTFGSANIRALYQAAERLRATELVPAGAGSEQ</sequence>
<reference evidence="7" key="1">
    <citation type="journal article" date="2012" name="J. Gen. Appl. Microbiol.">
        <title>Genome-wide survey of polyketide synthase and nonribosomal peptide synthetase gene clusters in Streptomyces turgidiscabies NBRC 16081.</title>
        <authorList>
            <person name="Komaki H."/>
            <person name="Ichikawa N."/>
            <person name="Oguchi A."/>
            <person name="Hanamaki T."/>
            <person name="Fujita N."/>
        </authorList>
    </citation>
    <scope>NUCLEOTIDE SEQUENCE</scope>
    <source>
        <strain evidence="7">NBRC 16081</strain>
    </source>
</reference>
<dbReference type="PIRSF" id="PIRSF009283">
    <property type="entry name" value="HPP_dOase"/>
    <property type="match status" value="1"/>
</dbReference>
<dbReference type="OrthoDB" id="9780241at2"/>
<comment type="similarity">
    <text evidence="1">Belongs to the 4HPPD family.</text>
</comment>
<evidence type="ECO:0000256" key="5">
    <source>
        <dbReference type="PIRSR" id="PIRSR009283-1"/>
    </source>
</evidence>
<dbReference type="Pfam" id="PF13669">
    <property type="entry name" value="Glyoxalase_4"/>
    <property type="match status" value="2"/>
</dbReference>
<accession>A0A090AV58</accession>
<evidence type="ECO:0000256" key="3">
    <source>
        <dbReference type="ARBA" id="ARBA00022737"/>
    </source>
</evidence>
<dbReference type="PROSITE" id="PS51819">
    <property type="entry name" value="VOC"/>
    <property type="match status" value="2"/>
</dbReference>
<feature type="domain" description="VOC" evidence="6">
    <location>
        <begin position="157"/>
        <end position="307"/>
    </location>
</feature>
<keyword evidence="2 5" id="KW-0479">Metal-binding</keyword>
<dbReference type="InterPro" id="IPR037523">
    <property type="entry name" value="VOC_core"/>
</dbReference>
<dbReference type="RefSeq" id="WP_006383323.1">
    <property type="nucleotide sequence ID" value="NZ_BAAAGY010000011.1"/>
</dbReference>
<feature type="binding site" evidence="5">
    <location>
        <position position="239"/>
    </location>
    <ligand>
        <name>Fe cation</name>
        <dbReference type="ChEBI" id="CHEBI:24875"/>
    </ligand>
</feature>
<name>A0A090AV58_9ACTN</name>
<organism evidence="7">
    <name type="scientific">Streptomyces turgidiscabies</name>
    <dbReference type="NCBI Taxonomy" id="85558"/>
    <lineage>
        <taxon>Bacteria</taxon>
        <taxon>Bacillati</taxon>
        <taxon>Actinomycetota</taxon>
        <taxon>Actinomycetes</taxon>
        <taxon>Kitasatosporales</taxon>
        <taxon>Streptomycetaceae</taxon>
        <taxon>Streptomyces</taxon>
    </lineage>
</organism>
<dbReference type="PANTHER" id="PTHR11959">
    <property type="entry name" value="4-HYDROXYPHENYLPYRUVATE DIOXYGENASE"/>
    <property type="match status" value="1"/>
</dbReference>
<comment type="cofactor">
    <cofactor evidence="5">
        <name>Fe cation</name>
        <dbReference type="ChEBI" id="CHEBI:24875"/>
    </cofactor>
    <text evidence="5">Binds 1 Fe cation per subunit.</text>
</comment>
<dbReference type="InterPro" id="IPR041736">
    <property type="entry name" value="4OHPhenylPyrv_dOase_N"/>
</dbReference>
<feature type="domain" description="VOC" evidence="6">
    <location>
        <begin position="5"/>
        <end position="132"/>
    </location>
</feature>
<feature type="binding site" evidence="5">
    <location>
        <position position="160"/>
    </location>
    <ligand>
        <name>Fe cation</name>
        <dbReference type="ChEBI" id="CHEBI:24875"/>
    </ligand>
</feature>
<evidence type="ECO:0000256" key="2">
    <source>
        <dbReference type="ARBA" id="ARBA00022723"/>
    </source>
</evidence>
<evidence type="ECO:0000256" key="1">
    <source>
        <dbReference type="ARBA" id="ARBA00005877"/>
    </source>
</evidence>
<evidence type="ECO:0000256" key="4">
    <source>
        <dbReference type="ARBA" id="ARBA00023004"/>
    </source>
</evidence>
<dbReference type="CDD" id="cd08342">
    <property type="entry name" value="HPPD_N_like"/>
    <property type="match status" value="1"/>
</dbReference>